<keyword evidence="3" id="KW-1185">Reference proteome</keyword>
<proteinExistence type="predicted"/>
<reference evidence="2" key="2">
    <citation type="submission" date="2023-05" db="EMBL/GenBank/DDBJ databases">
        <authorList>
            <consortium name="Lawrence Berkeley National Laboratory"/>
            <person name="Steindorff A."/>
            <person name="Hensen N."/>
            <person name="Bonometti L."/>
            <person name="Westerberg I."/>
            <person name="Brannstrom I.O."/>
            <person name="Guillou S."/>
            <person name="Cros-Aarteil S."/>
            <person name="Calhoun S."/>
            <person name="Haridas S."/>
            <person name="Kuo A."/>
            <person name="Mondo S."/>
            <person name="Pangilinan J."/>
            <person name="Riley R."/>
            <person name="Labutti K."/>
            <person name="Andreopoulos B."/>
            <person name="Lipzen A."/>
            <person name="Chen C."/>
            <person name="Yanf M."/>
            <person name="Daum C."/>
            <person name="Ng V."/>
            <person name="Clum A."/>
            <person name="Ohm R."/>
            <person name="Martin F."/>
            <person name="Silar P."/>
            <person name="Natvig D."/>
            <person name="Lalanne C."/>
            <person name="Gautier V."/>
            <person name="Ament-Velasquez S.L."/>
            <person name="Kruys A."/>
            <person name="Hutchinson M.I."/>
            <person name="Powell A.J."/>
            <person name="Barry K."/>
            <person name="Miller A.N."/>
            <person name="Grigoriev I.V."/>
            <person name="Debuchy R."/>
            <person name="Gladieux P."/>
            <person name="Thoren M.H."/>
            <person name="Johannesson H."/>
        </authorList>
    </citation>
    <scope>NUCLEOTIDE SEQUENCE</scope>
    <source>
        <strain evidence="2">CBS 757.83</strain>
    </source>
</reference>
<evidence type="ECO:0000256" key="1">
    <source>
        <dbReference type="SAM" id="MobiDB-lite"/>
    </source>
</evidence>
<feature type="region of interest" description="Disordered" evidence="1">
    <location>
        <begin position="1"/>
        <end position="56"/>
    </location>
</feature>
<evidence type="ECO:0000313" key="3">
    <source>
        <dbReference type="Proteomes" id="UP001305647"/>
    </source>
</evidence>
<feature type="compositionally biased region" description="Basic residues" evidence="1">
    <location>
        <begin position="46"/>
        <end position="56"/>
    </location>
</feature>
<sequence>MTMRSRRARTRKMRKSMKRTKARKPTKPTGMSRAYKQGGTTATAVSRKHSRPGRAA</sequence>
<gene>
    <name evidence="2" type="ORF">N658DRAFT_500527</name>
</gene>
<organism evidence="2 3">
    <name type="scientific">Parathielavia hyrcaniae</name>
    <dbReference type="NCBI Taxonomy" id="113614"/>
    <lineage>
        <taxon>Eukaryota</taxon>
        <taxon>Fungi</taxon>
        <taxon>Dikarya</taxon>
        <taxon>Ascomycota</taxon>
        <taxon>Pezizomycotina</taxon>
        <taxon>Sordariomycetes</taxon>
        <taxon>Sordariomycetidae</taxon>
        <taxon>Sordariales</taxon>
        <taxon>Chaetomiaceae</taxon>
        <taxon>Parathielavia</taxon>
    </lineage>
</organism>
<name>A0AAN6PT92_9PEZI</name>
<dbReference type="EMBL" id="MU863677">
    <property type="protein sequence ID" value="KAK4097373.1"/>
    <property type="molecule type" value="Genomic_DNA"/>
</dbReference>
<dbReference type="Proteomes" id="UP001305647">
    <property type="component" value="Unassembled WGS sequence"/>
</dbReference>
<evidence type="ECO:0000313" key="2">
    <source>
        <dbReference type="EMBL" id="KAK4097373.1"/>
    </source>
</evidence>
<accession>A0AAN6PT92</accession>
<protein>
    <submittedName>
        <fullName evidence="2">Uncharacterized protein</fullName>
    </submittedName>
</protein>
<comment type="caution">
    <text evidence="2">The sequence shown here is derived from an EMBL/GenBank/DDBJ whole genome shotgun (WGS) entry which is preliminary data.</text>
</comment>
<feature type="compositionally biased region" description="Basic residues" evidence="1">
    <location>
        <begin position="1"/>
        <end position="26"/>
    </location>
</feature>
<dbReference type="AlphaFoldDB" id="A0AAN6PT92"/>
<reference evidence="2" key="1">
    <citation type="journal article" date="2023" name="Mol. Phylogenet. Evol.">
        <title>Genome-scale phylogeny and comparative genomics of the fungal order Sordariales.</title>
        <authorList>
            <person name="Hensen N."/>
            <person name="Bonometti L."/>
            <person name="Westerberg I."/>
            <person name="Brannstrom I.O."/>
            <person name="Guillou S."/>
            <person name="Cros-Aarteil S."/>
            <person name="Calhoun S."/>
            <person name="Haridas S."/>
            <person name="Kuo A."/>
            <person name="Mondo S."/>
            <person name="Pangilinan J."/>
            <person name="Riley R."/>
            <person name="LaButti K."/>
            <person name="Andreopoulos B."/>
            <person name="Lipzen A."/>
            <person name="Chen C."/>
            <person name="Yan M."/>
            <person name="Daum C."/>
            <person name="Ng V."/>
            <person name="Clum A."/>
            <person name="Steindorff A."/>
            <person name="Ohm R.A."/>
            <person name="Martin F."/>
            <person name="Silar P."/>
            <person name="Natvig D.O."/>
            <person name="Lalanne C."/>
            <person name="Gautier V."/>
            <person name="Ament-Velasquez S.L."/>
            <person name="Kruys A."/>
            <person name="Hutchinson M.I."/>
            <person name="Powell A.J."/>
            <person name="Barry K."/>
            <person name="Miller A.N."/>
            <person name="Grigoriev I.V."/>
            <person name="Debuchy R."/>
            <person name="Gladieux P."/>
            <person name="Hiltunen Thoren M."/>
            <person name="Johannesson H."/>
        </authorList>
    </citation>
    <scope>NUCLEOTIDE SEQUENCE</scope>
    <source>
        <strain evidence="2">CBS 757.83</strain>
    </source>
</reference>